<reference evidence="1" key="1">
    <citation type="submission" date="2021-01" db="EMBL/GenBank/DDBJ databases">
        <authorList>
            <person name="Corre E."/>
            <person name="Pelletier E."/>
            <person name="Niang G."/>
            <person name="Scheremetjew M."/>
            <person name="Finn R."/>
            <person name="Kale V."/>
            <person name="Holt S."/>
            <person name="Cochrane G."/>
            <person name="Meng A."/>
            <person name="Brown T."/>
            <person name="Cohen L."/>
        </authorList>
    </citation>
    <scope>NUCLEOTIDE SEQUENCE</scope>
    <source>
        <strain evidence="1">Pop2</strain>
    </source>
</reference>
<organism evidence="1">
    <name type="scientific">Ditylum brightwellii</name>
    <dbReference type="NCBI Taxonomy" id="49249"/>
    <lineage>
        <taxon>Eukaryota</taxon>
        <taxon>Sar</taxon>
        <taxon>Stramenopiles</taxon>
        <taxon>Ochrophyta</taxon>
        <taxon>Bacillariophyta</taxon>
        <taxon>Mediophyceae</taxon>
        <taxon>Lithodesmiophycidae</taxon>
        <taxon>Lithodesmiales</taxon>
        <taxon>Lithodesmiaceae</taxon>
        <taxon>Ditylum</taxon>
    </lineage>
</organism>
<sequence>MIPKVDATNGNEILTKNTSLTYLETYDCETTKLPKPDFGWRAQKQIYKPEFVLNHYIHYSPITNRVNTHPNAVSLRYVQAKPYERRVDELKEGFLLHTKTTEPGKTNSWKTKCSETAKKENCPVGIAYTDQWGDTLSASDNDAVMSKLDKTWMEDHSLGPNCYRHKVVQEHLVSMLEKAMKPYLEKYNQR</sequence>
<evidence type="ECO:0000313" key="1">
    <source>
        <dbReference type="EMBL" id="CAD9327299.1"/>
    </source>
</evidence>
<protein>
    <submittedName>
        <fullName evidence="1">Uncharacterized protein</fullName>
    </submittedName>
</protein>
<dbReference type="AlphaFoldDB" id="A0A6U3QYP5"/>
<proteinExistence type="predicted"/>
<gene>
    <name evidence="1" type="ORF">DBRI1063_LOCUS9610</name>
</gene>
<accession>A0A6U3QYP5</accession>
<dbReference type="EMBL" id="HBGN01014995">
    <property type="protein sequence ID" value="CAD9327299.1"/>
    <property type="molecule type" value="Transcribed_RNA"/>
</dbReference>
<name>A0A6U3QYP5_9STRA</name>